<proteinExistence type="predicted"/>
<evidence type="ECO:0000313" key="3">
    <source>
        <dbReference type="Proteomes" id="UP000799444"/>
    </source>
</evidence>
<dbReference type="AlphaFoldDB" id="A0A9P4RB01"/>
<gene>
    <name evidence="2" type="ORF">EJ04DRAFT_508390</name>
</gene>
<reference evidence="2" key="1">
    <citation type="journal article" date="2020" name="Stud. Mycol.">
        <title>101 Dothideomycetes genomes: a test case for predicting lifestyles and emergence of pathogens.</title>
        <authorList>
            <person name="Haridas S."/>
            <person name="Albert R."/>
            <person name="Binder M."/>
            <person name="Bloem J."/>
            <person name="Labutti K."/>
            <person name="Salamov A."/>
            <person name="Andreopoulos B."/>
            <person name="Baker S."/>
            <person name="Barry K."/>
            <person name="Bills G."/>
            <person name="Bluhm B."/>
            <person name="Cannon C."/>
            <person name="Castanera R."/>
            <person name="Culley D."/>
            <person name="Daum C."/>
            <person name="Ezra D."/>
            <person name="Gonzalez J."/>
            <person name="Henrissat B."/>
            <person name="Kuo A."/>
            <person name="Liang C."/>
            <person name="Lipzen A."/>
            <person name="Lutzoni F."/>
            <person name="Magnuson J."/>
            <person name="Mondo S."/>
            <person name="Nolan M."/>
            <person name="Ohm R."/>
            <person name="Pangilinan J."/>
            <person name="Park H.-J."/>
            <person name="Ramirez L."/>
            <person name="Alfaro M."/>
            <person name="Sun H."/>
            <person name="Tritt A."/>
            <person name="Yoshinaga Y."/>
            <person name="Zwiers L.-H."/>
            <person name="Turgeon B."/>
            <person name="Goodwin S."/>
            <person name="Spatafora J."/>
            <person name="Crous P."/>
            <person name="Grigoriev I."/>
        </authorList>
    </citation>
    <scope>NUCLEOTIDE SEQUENCE</scope>
    <source>
        <strain evidence="2">CBS 125425</strain>
    </source>
</reference>
<feature type="region of interest" description="Disordered" evidence="1">
    <location>
        <begin position="1"/>
        <end position="169"/>
    </location>
</feature>
<feature type="compositionally biased region" description="Basic residues" evidence="1">
    <location>
        <begin position="150"/>
        <end position="162"/>
    </location>
</feature>
<evidence type="ECO:0000256" key="1">
    <source>
        <dbReference type="SAM" id="MobiDB-lite"/>
    </source>
</evidence>
<protein>
    <submittedName>
        <fullName evidence="2">Uncharacterized protein</fullName>
    </submittedName>
</protein>
<keyword evidence="3" id="KW-1185">Reference proteome</keyword>
<dbReference type="EMBL" id="ML996102">
    <property type="protein sequence ID" value="KAF2739954.1"/>
    <property type="molecule type" value="Genomic_DNA"/>
</dbReference>
<feature type="compositionally biased region" description="Low complexity" evidence="1">
    <location>
        <begin position="27"/>
        <end position="37"/>
    </location>
</feature>
<organism evidence="2 3">
    <name type="scientific">Polyplosphaeria fusca</name>
    <dbReference type="NCBI Taxonomy" id="682080"/>
    <lineage>
        <taxon>Eukaryota</taxon>
        <taxon>Fungi</taxon>
        <taxon>Dikarya</taxon>
        <taxon>Ascomycota</taxon>
        <taxon>Pezizomycotina</taxon>
        <taxon>Dothideomycetes</taxon>
        <taxon>Pleosporomycetidae</taxon>
        <taxon>Pleosporales</taxon>
        <taxon>Tetraplosphaeriaceae</taxon>
        <taxon>Polyplosphaeria</taxon>
    </lineage>
</organism>
<feature type="compositionally biased region" description="Polar residues" evidence="1">
    <location>
        <begin position="86"/>
        <end position="96"/>
    </location>
</feature>
<sequence length="169" mass="18199">MAPYSYASLPRSRIHSKHPLPTPSTPSPSRLTPHHPSQTPFSHRASTNPHPIPDLIPHDTVCSPATLPAHARRHPMPADPFLPTISARSPHSTNSAHGAHIHPPPKRLSTRLAQRNRASAGRPNEPSHPLATSPARAVANLPRGASAGAHIKHRDHRARPGRRSVVGPT</sequence>
<accession>A0A9P4RB01</accession>
<name>A0A9P4RB01_9PLEO</name>
<dbReference type="Proteomes" id="UP000799444">
    <property type="component" value="Unassembled WGS sequence"/>
</dbReference>
<comment type="caution">
    <text evidence="2">The sequence shown here is derived from an EMBL/GenBank/DDBJ whole genome shotgun (WGS) entry which is preliminary data.</text>
</comment>
<feature type="compositionally biased region" description="Polar residues" evidence="1">
    <location>
        <begin position="38"/>
        <end position="49"/>
    </location>
</feature>
<feature type="compositionally biased region" description="Basic residues" evidence="1">
    <location>
        <begin position="99"/>
        <end position="109"/>
    </location>
</feature>
<evidence type="ECO:0000313" key="2">
    <source>
        <dbReference type="EMBL" id="KAF2739954.1"/>
    </source>
</evidence>